<keyword evidence="5 11" id="KW-0732">Signal</keyword>
<keyword evidence="3" id="KW-0134">Cell wall</keyword>
<evidence type="ECO:0000256" key="6">
    <source>
        <dbReference type="ARBA" id="ARBA00023088"/>
    </source>
</evidence>
<keyword evidence="9" id="KW-0175">Coiled coil</keyword>
<dbReference type="Proteomes" id="UP000018716">
    <property type="component" value="Unassembled WGS sequence"/>
</dbReference>
<keyword evidence="7" id="KW-0518">Myosin</keyword>
<dbReference type="HOGENOM" id="CLU_015236_0_0_9"/>
<dbReference type="InterPro" id="IPR027607">
    <property type="entry name" value="Surf_Exclu_SEC10/PgrA"/>
</dbReference>
<protein>
    <recommendedName>
        <fullName evidence="12">Gram-positive cocci surface proteins LPxTG domain-containing protein</fullName>
    </recommendedName>
</protein>
<comment type="subcellular location">
    <subcellularLocation>
        <location evidence="1">Cytoplasm</location>
    </subcellularLocation>
</comment>
<feature type="coiled-coil region" evidence="9">
    <location>
        <begin position="518"/>
        <end position="559"/>
    </location>
</feature>
<keyword evidence="10" id="KW-0472">Membrane</keyword>
<proteinExistence type="predicted"/>
<feature type="coiled-coil region" evidence="9">
    <location>
        <begin position="59"/>
        <end position="328"/>
    </location>
</feature>
<evidence type="ECO:0000256" key="11">
    <source>
        <dbReference type="SAM" id="SignalP"/>
    </source>
</evidence>
<feature type="transmembrane region" description="Helical" evidence="10">
    <location>
        <begin position="825"/>
        <end position="843"/>
    </location>
</feature>
<keyword evidence="14" id="KW-1185">Reference proteome</keyword>
<evidence type="ECO:0000256" key="4">
    <source>
        <dbReference type="ARBA" id="ARBA00022525"/>
    </source>
</evidence>
<evidence type="ECO:0000256" key="5">
    <source>
        <dbReference type="ARBA" id="ARBA00022729"/>
    </source>
</evidence>
<evidence type="ECO:0000256" key="1">
    <source>
        <dbReference type="ARBA" id="ARBA00004496"/>
    </source>
</evidence>
<dbReference type="Gene3D" id="1.20.120.330">
    <property type="entry name" value="Nucleotidyltransferases domain 2"/>
    <property type="match status" value="2"/>
</dbReference>
<keyword evidence="10" id="KW-1133">Transmembrane helix</keyword>
<evidence type="ECO:0000313" key="13">
    <source>
        <dbReference type="EMBL" id="ETD10866.1"/>
    </source>
</evidence>
<dbReference type="RefSeq" id="WP_023920135.1">
    <property type="nucleotide sequence ID" value="NZ_KI669404.1"/>
</dbReference>
<evidence type="ECO:0000256" key="7">
    <source>
        <dbReference type="ARBA" id="ARBA00023123"/>
    </source>
</evidence>
<accession>V8B8M7</accession>
<name>V8B8M7_STRPA</name>
<feature type="signal peptide" evidence="11">
    <location>
        <begin position="1"/>
        <end position="26"/>
    </location>
</feature>
<keyword evidence="6" id="KW-0572">Peptidoglycan-anchor</keyword>
<feature type="coiled-coil region" evidence="9">
    <location>
        <begin position="584"/>
        <end position="763"/>
    </location>
</feature>
<evidence type="ECO:0000313" key="14">
    <source>
        <dbReference type="Proteomes" id="UP000018716"/>
    </source>
</evidence>
<keyword evidence="4" id="KW-0964">Secreted</keyword>
<reference evidence="13 14" key="1">
    <citation type="submission" date="2013-10" db="EMBL/GenBank/DDBJ databases">
        <title>The Genome Sequence of Streptococcus parasanguinis CC87K.</title>
        <authorList>
            <consortium name="The Broad Institute Genomics Platform"/>
            <person name="Earl A."/>
            <person name="Allen-Vercoe E."/>
            <person name="Daigneault M."/>
            <person name="Young S.K."/>
            <person name="Zeng Q."/>
            <person name="Gargeya S."/>
            <person name="Fitzgerald M."/>
            <person name="Abouelleil A."/>
            <person name="Alvarado L."/>
            <person name="Chapman S.B."/>
            <person name="Gainer-Dewar J."/>
            <person name="Goldberg J."/>
            <person name="Griggs A."/>
            <person name="Gujja S."/>
            <person name="Hansen M."/>
            <person name="Howarth C."/>
            <person name="Imamovic A."/>
            <person name="Ireland A."/>
            <person name="Larimer J."/>
            <person name="McCowan C."/>
            <person name="Murphy C."/>
            <person name="Pearson M."/>
            <person name="Poon T.W."/>
            <person name="Priest M."/>
            <person name="Roberts A."/>
            <person name="Saif S."/>
            <person name="Shea T."/>
            <person name="Sykes S."/>
            <person name="Wortman J."/>
            <person name="Nusbaum C."/>
            <person name="Birren B."/>
        </authorList>
    </citation>
    <scope>NUCLEOTIDE SEQUENCE [LARGE SCALE GENOMIC DNA]</scope>
    <source>
        <strain evidence="13 14">CC87K</strain>
    </source>
</reference>
<dbReference type="Pfam" id="PF00746">
    <property type="entry name" value="Gram_pos_anchor"/>
    <property type="match status" value="1"/>
</dbReference>
<feature type="chain" id="PRO_5004766624" description="Gram-positive cocci surface proteins LPxTG domain-containing protein" evidence="11">
    <location>
        <begin position="27"/>
        <end position="849"/>
    </location>
</feature>
<evidence type="ECO:0000256" key="2">
    <source>
        <dbReference type="ARBA" id="ARBA00022490"/>
    </source>
</evidence>
<dbReference type="OrthoDB" id="2224039at2"/>
<evidence type="ECO:0000256" key="10">
    <source>
        <dbReference type="SAM" id="Phobius"/>
    </source>
</evidence>
<keyword evidence="10" id="KW-0812">Transmembrane</keyword>
<keyword evidence="8" id="KW-0505">Motor protein</keyword>
<comment type="caution">
    <text evidence="13">The sequence shown here is derived from an EMBL/GenBank/DDBJ whole genome shotgun (WGS) entry which is preliminary data.</text>
</comment>
<evidence type="ECO:0000259" key="12">
    <source>
        <dbReference type="Pfam" id="PF00746"/>
    </source>
</evidence>
<keyword evidence="2" id="KW-0963">Cytoplasm</keyword>
<dbReference type="AlphaFoldDB" id="V8B8M7"/>
<dbReference type="GO" id="GO:0005923">
    <property type="term" value="C:bicellular tight junction"/>
    <property type="evidence" value="ECO:0007669"/>
    <property type="project" value="TreeGrafter"/>
</dbReference>
<evidence type="ECO:0000256" key="8">
    <source>
        <dbReference type="ARBA" id="ARBA00023175"/>
    </source>
</evidence>
<evidence type="ECO:0000256" key="9">
    <source>
        <dbReference type="SAM" id="Coils"/>
    </source>
</evidence>
<dbReference type="PATRIC" id="fig|1073372.3.peg.1968"/>
<dbReference type="EMBL" id="AZJD01000010">
    <property type="protein sequence ID" value="ETD10866.1"/>
    <property type="molecule type" value="Genomic_DNA"/>
</dbReference>
<dbReference type="NCBIfam" id="TIGR04320">
    <property type="entry name" value="Surf_Exclu_PgrA"/>
    <property type="match status" value="1"/>
</dbReference>
<dbReference type="NCBIfam" id="TIGR01167">
    <property type="entry name" value="LPXTG_anchor"/>
    <property type="match status" value="1"/>
</dbReference>
<gene>
    <name evidence="13" type="ORF">HMPREF1195_01958</name>
</gene>
<evidence type="ECO:0000256" key="3">
    <source>
        <dbReference type="ARBA" id="ARBA00022512"/>
    </source>
</evidence>
<feature type="domain" description="Gram-positive cocci surface proteins LPxTG" evidence="12">
    <location>
        <begin position="810"/>
        <end position="849"/>
    </location>
</feature>
<sequence>MKKRNVTIAIATGMALTGFTAVTANADEVVTPSETKATTVASKTSEVTQAEVTTTETYANQAQRDVDAQQTVVNEATRNVEKTSNAEKEAKANLDIATANANEATPENIQSAKEKVEAVKAEIKANETKVAEKQANVNEATTKVTNQNDKVATAQKEVNSAQKEVETAKADVNKAQSILDGTGAKEVISKAEQTQAKVNADKEVVAKAQTKLDEAKKADEARSKAITEAKKDLAVKETTANKADETLADASKVAEQAKNTLADKKVEFSKAEADFKATNTIVVPAKYIEALKAYKNYEDLSEEGNKKRSEAEQQLKAMNSEMASLNKFNSNSNDNGITLTLGSLTDEQKAELTFFANDLLNQIREAFGTNKVVISKGAMKFADEVADRYVADNWDWDKVVSEGHDEAGIEDLAGKNGLFKGQFYENMYTEYGSRSTMTMNRAKQLVFEAFVSFLYNGQEWEHAGSVSGVTSTEDKQFMGIALSSRKNVTGVHLITVAERLIREGSSFDTTAIVNPDTKEVIEARYNNAKTALENATTTYNNAQTDLVNAQNSKKQADTALSVAKKVLAEKEVVKVQTPEAQSTLDKAQENLVKSTADNEKAQKAVAELNADIQAKQAKLAQAKAVLSTKQEVLNAKQAILNAEQAKLTQIEAELVTAKESLETAKAELKQAEKALVVAQTKVQTLENAPAKLAEAEKALAKAQNALVEAQKNLEAEQIKLNELIVKRDEAKKAYEVIKAQFDKQEEAKKQAELERKRDELAKQGIQNIPVVSQTGKVIGFVQSKNRYKYGAVVSPQIVPYNSENNFEKTNQNSERQLPSTGQFDSVFSMIGALLIGTFGFGLITKRKEN</sequence>
<organism evidence="13 14">
    <name type="scientific">Streptococcus parasanguinis CC87K</name>
    <dbReference type="NCBI Taxonomy" id="1073372"/>
    <lineage>
        <taxon>Bacteria</taxon>
        <taxon>Bacillati</taxon>
        <taxon>Bacillota</taxon>
        <taxon>Bacilli</taxon>
        <taxon>Lactobacillales</taxon>
        <taxon>Streptococcaceae</taxon>
        <taxon>Streptococcus</taxon>
    </lineage>
</organism>
<dbReference type="PANTHER" id="PTHR46349">
    <property type="entry name" value="CINGULIN-LIKE PROTEIN 1-RELATED"/>
    <property type="match status" value="1"/>
</dbReference>
<dbReference type="PANTHER" id="PTHR46349:SF6">
    <property type="entry name" value="MYOSIN-6-LIKE"/>
    <property type="match status" value="1"/>
</dbReference>
<dbReference type="InterPro" id="IPR019931">
    <property type="entry name" value="LPXTG_anchor"/>
</dbReference>